<name>A0A8K0XR99_9AGAR</name>
<organism evidence="1 2">
    <name type="scientific">Cristinia sonorae</name>
    <dbReference type="NCBI Taxonomy" id="1940300"/>
    <lineage>
        <taxon>Eukaryota</taxon>
        <taxon>Fungi</taxon>
        <taxon>Dikarya</taxon>
        <taxon>Basidiomycota</taxon>
        <taxon>Agaricomycotina</taxon>
        <taxon>Agaricomycetes</taxon>
        <taxon>Agaricomycetidae</taxon>
        <taxon>Agaricales</taxon>
        <taxon>Pleurotineae</taxon>
        <taxon>Stephanosporaceae</taxon>
        <taxon>Cristinia</taxon>
    </lineage>
</organism>
<reference evidence="1" key="1">
    <citation type="journal article" date="2021" name="New Phytol.">
        <title>Evolutionary innovations through gain and loss of genes in the ectomycorrhizal Boletales.</title>
        <authorList>
            <person name="Wu G."/>
            <person name="Miyauchi S."/>
            <person name="Morin E."/>
            <person name="Kuo A."/>
            <person name="Drula E."/>
            <person name="Varga T."/>
            <person name="Kohler A."/>
            <person name="Feng B."/>
            <person name="Cao Y."/>
            <person name="Lipzen A."/>
            <person name="Daum C."/>
            <person name="Hundley H."/>
            <person name="Pangilinan J."/>
            <person name="Johnson J."/>
            <person name="Barry K."/>
            <person name="LaButti K."/>
            <person name="Ng V."/>
            <person name="Ahrendt S."/>
            <person name="Min B."/>
            <person name="Choi I.G."/>
            <person name="Park H."/>
            <person name="Plett J.M."/>
            <person name="Magnuson J."/>
            <person name="Spatafora J.W."/>
            <person name="Nagy L.G."/>
            <person name="Henrissat B."/>
            <person name="Grigoriev I.V."/>
            <person name="Yang Z.L."/>
            <person name="Xu J."/>
            <person name="Martin F.M."/>
        </authorList>
    </citation>
    <scope>NUCLEOTIDE SEQUENCE</scope>
    <source>
        <strain evidence="1">KKN 215</strain>
    </source>
</reference>
<gene>
    <name evidence="1" type="ORF">BXZ70DRAFT_57012</name>
</gene>
<evidence type="ECO:0000313" key="1">
    <source>
        <dbReference type="EMBL" id="KAH8102164.1"/>
    </source>
</evidence>
<sequence>MATASSALDRFHFQFYDRPGTHWSAERITTLVTELRQCASLCLDPIPDYQCLSYSPSSLDDKMIAIARLGSSTGPIVAFYSSVILDVPSLETPGTTIQVLHTGLSCIVPDARSFGLTIVLCAHTYLHMIETYHPSGFWYTGLSELPSALVTLAKYGHDPFPSPTNSSTPSPMHLHIARSIANTSQLRDKLLISPDSVFDETSFVFKGSNPPDSCFRKDSDEEKWHHRDKASSIFYRKLLGVNEGNEVLVVGYILPSTILEPLKKESRLRGVSERLKNKL</sequence>
<accession>A0A8K0XR99</accession>
<protein>
    <submittedName>
        <fullName evidence="1">Uncharacterized protein</fullName>
    </submittedName>
</protein>
<dbReference type="AlphaFoldDB" id="A0A8K0XR99"/>
<proteinExistence type="predicted"/>
<dbReference type="OrthoDB" id="4841025at2759"/>
<dbReference type="Proteomes" id="UP000813824">
    <property type="component" value="Unassembled WGS sequence"/>
</dbReference>
<comment type="caution">
    <text evidence="1">The sequence shown here is derived from an EMBL/GenBank/DDBJ whole genome shotgun (WGS) entry which is preliminary data.</text>
</comment>
<evidence type="ECO:0000313" key="2">
    <source>
        <dbReference type="Proteomes" id="UP000813824"/>
    </source>
</evidence>
<dbReference type="EMBL" id="JAEVFJ010000010">
    <property type="protein sequence ID" value="KAH8102164.1"/>
    <property type="molecule type" value="Genomic_DNA"/>
</dbReference>
<keyword evidence="2" id="KW-1185">Reference proteome</keyword>